<evidence type="ECO:0000313" key="3">
    <source>
        <dbReference type="EMBL" id="KAF1752274.1"/>
    </source>
</evidence>
<dbReference type="Proteomes" id="UP000483820">
    <property type="component" value="Chromosome V"/>
</dbReference>
<evidence type="ECO:0000256" key="2">
    <source>
        <dbReference type="SAM" id="SignalP"/>
    </source>
</evidence>
<feature type="chain" id="PRO_5025386081" evidence="2">
    <location>
        <begin position="18"/>
        <end position="244"/>
    </location>
</feature>
<organism evidence="3 4">
    <name type="scientific">Caenorhabditis remanei</name>
    <name type="common">Caenorhabditis vulgaris</name>
    <dbReference type="NCBI Taxonomy" id="31234"/>
    <lineage>
        <taxon>Eukaryota</taxon>
        <taxon>Metazoa</taxon>
        <taxon>Ecdysozoa</taxon>
        <taxon>Nematoda</taxon>
        <taxon>Chromadorea</taxon>
        <taxon>Rhabditida</taxon>
        <taxon>Rhabditina</taxon>
        <taxon>Rhabditomorpha</taxon>
        <taxon>Rhabditoidea</taxon>
        <taxon>Rhabditidae</taxon>
        <taxon>Peloderinae</taxon>
        <taxon>Caenorhabditis</taxon>
    </lineage>
</organism>
<protein>
    <submittedName>
        <fullName evidence="3">Uncharacterized protein</fullName>
    </submittedName>
</protein>
<gene>
    <name evidence="3" type="ORF">GCK72_018828</name>
</gene>
<name>A0A6A5GC62_CAERE</name>
<feature type="region of interest" description="Disordered" evidence="1">
    <location>
        <begin position="62"/>
        <end position="100"/>
    </location>
</feature>
<evidence type="ECO:0000313" key="4">
    <source>
        <dbReference type="Proteomes" id="UP000483820"/>
    </source>
</evidence>
<accession>A0A6A5GC62</accession>
<proteinExistence type="predicted"/>
<keyword evidence="2" id="KW-0732">Signal</keyword>
<dbReference type="InterPro" id="IPR039260">
    <property type="entry name" value="Cpg-3"/>
</dbReference>
<dbReference type="GeneID" id="9824484"/>
<dbReference type="KEGG" id="crq:GCK72_018828"/>
<evidence type="ECO:0000256" key="1">
    <source>
        <dbReference type="SAM" id="MobiDB-lite"/>
    </source>
</evidence>
<dbReference type="AlphaFoldDB" id="A0A6A5GC62"/>
<comment type="caution">
    <text evidence="3">The sequence shown here is derived from an EMBL/GenBank/DDBJ whole genome shotgun (WGS) entry which is preliminary data.</text>
</comment>
<feature type="signal peptide" evidence="2">
    <location>
        <begin position="1"/>
        <end position="17"/>
    </location>
</feature>
<dbReference type="PANTHER" id="PTHR37973">
    <property type="entry name" value="CHONDROITIN PROTEOGLYCAN 3"/>
    <property type="match status" value="1"/>
</dbReference>
<dbReference type="CTD" id="9824484"/>
<dbReference type="PANTHER" id="PTHR37973:SF1">
    <property type="entry name" value="DICKKOPF_N DOMAIN-CONTAINING PROTEIN"/>
    <property type="match status" value="1"/>
</dbReference>
<sequence length="244" mass="26311">MKLVLIFLSIILTSSDAKSPAKRVAVSLDDDGFLQLLEVEIARTLRSELSSDDDLQNLEASGENLEENDEYLKKSGSSYPSTTFEPTTTTTTVETSTTTVTTTTAAPSTTTTVIKTTKKPVPPQCVANKDCYKDSECPSGKCFGSELGLCDCNACITNKKCENDSDCGGLRNACDPTGYCDCVKAFHSHGFELFVKVLLTFCHQTKCSQDSDSCYGLPCKVGKCKCAPVTASRLPVHYFKPGGK</sequence>
<feature type="compositionally biased region" description="Low complexity" evidence="1">
    <location>
        <begin position="80"/>
        <end position="100"/>
    </location>
</feature>
<reference evidence="3 4" key="1">
    <citation type="submission" date="2019-12" db="EMBL/GenBank/DDBJ databases">
        <title>Chromosome-level assembly of the Caenorhabditis remanei genome.</title>
        <authorList>
            <person name="Teterina A.A."/>
            <person name="Willis J.H."/>
            <person name="Phillips P.C."/>
        </authorList>
    </citation>
    <scope>NUCLEOTIDE SEQUENCE [LARGE SCALE GENOMIC DNA]</scope>
    <source>
        <strain evidence="3 4">PX506</strain>
        <tissue evidence="3">Whole organism</tissue>
    </source>
</reference>
<dbReference type="EMBL" id="WUAV01000005">
    <property type="protein sequence ID" value="KAF1752274.1"/>
    <property type="molecule type" value="Genomic_DNA"/>
</dbReference>
<dbReference type="RefSeq" id="XP_003110603.2">
    <property type="nucleotide sequence ID" value="XM_003110555.2"/>
</dbReference>